<dbReference type="Gene3D" id="1.20.5.340">
    <property type="match status" value="1"/>
</dbReference>
<dbReference type="AlphaFoldDB" id="A0A9Q3ED05"/>
<comment type="caution">
    <text evidence="1">The sequence shown here is derived from an EMBL/GenBank/DDBJ whole genome shotgun (WGS) entry which is preliminary data.</text>
</comment>
<reference evidence="1" key="1">
    <citation type="submission" date="2021-03" db="EMBL/GenBank/DDBJ databases">
        <title>Draft genome sequence of rust myrtle Austropuccinia psidii MF-1, a brazilian biotype.</title>
        <authorList>
            <person name="Quecine M.C."/>
            <person name="Pachon D.M.R."/>
            <person name="Bonatelli M.L."/>
            <person name="Correr F.H."/>
            <person name="Franceschini L.M."/>
            <person name="Leite T.F."/>
            <person name="Margarido G.R.A."/>
            <person name="Almeida C.A."/>
            <person name="Ferrarezi J.A."/>
            <person name="Labate C.A."/>
        </authorList>
    </citation>
    <scope>NUCLEOTIDE SEQUENCE</scope>
    <source>
        <strain evidence="1">MF-1</strain>
    </source>
</reference>
<evidence type="ECO:0000313" key="2">
    <source>
        <dbReference type="Proteomes" id="UP000765509"/>
    </source>
</evidence>
<accession>A0A9Q3ED05</accession>
<evidence type="ECO:0000313" key="1">
    <source>
        <dbReference type="EMBL" id="MBW0515402.1"/>
    </source>
</evidence>
<gene>
    <name evidence="1" type="ORF">O181_055117</name>
</gene>
<name>A0A9Q3ED05_9BASI</name>
<organism evidence="1 2">
    <name type="scientific">Austropuccinia psidii MF-1</name>
    <dbReference type="NCBI Taxonomy" id="1389203"/>
    <lineage>
        <taxon>Eukaryota</taxon>
        <taxon>Fungi</taxon>
        <taxon>Dikarya</taxon>
        <taxon>Basidiomycota</taxon>
        <taxon>Pucciniomycotina</taxon>
        <taxon>Pucciniomycetes</taxon>
        <taxon>Pucciniales</taxon>
        <taxon>Sphaerophragmiaceae</taxon>
        <taxon>Austropuccinia</taxon>
    </lineage>
</organism>
<proteinExistence type="predicted"/>
<sequence length="129" mass="14827">MLLPNFDEMANATQIITKNIKLFPNVAHNNDSFQISGKFDQLNNQISYMIQIINQLTQKVNELNQKVTDHHQIIHEVNQKVNEVNQKVINNQVEIVKLNQKQDNLIVQVNALQVNLEALPEALAIKYKS</sequence>
<dbReference type="Proteomes" id="UP000765509">
    <property type="component" value="Unassembled WGS sequence"/>
</dbReference>
<dbReference type="EMBL" id="AVOT02024613">
    <property type="protein sequence ID" value="MBW0515402.1"/>
    <property type="molecule type" value="Genomic_DNA"/>
</dbReference>
<keyword evidence="2" id="KW-1185">Reference proteome</keyword>
<protein>
    <submittedName>
        <fullName evidence="1">Uncharacterized protein</fullName>
    </submittedName>
</protein>